<feature type="region of interest" description="Disordered" evidence="1">
    <location>
        <begin position="327"/>
        <end position="349"/>
    </location>
</feature>
<evidence type="ECO:0000313" key="2">
    <source>
        <dbReference type="EMBL" id="KAJ4436046.1"/>
    </source>
</evidence>
<organism evidence="2 3">
    <name type="scientific">Periplaneta americana</name>
    <name type="common">American cockroach</name>
    <name type="synonym">Blatta americana</name>
    <dbReference type="NCBI Taxonomy" id="6978"/>
    <lineage>
        <taxon>Eukaryota</taxon>
        <taxon>Metazoa</taxon>
        <taxon>Ecdysozoa</taxon>
        <taxon>Arthropoda</taxon>
        <taxon>Hexapoda</taxon>
        <taxon>Insecta</taxon>
        <taxon>Pterygota</taxon>
        <taxon>Neoptera</taxon>
        <taxon>Polyneoptera</taxon>
        <taxon>Dictyoptera</taxon>
        <taxon>Blattodea</taxon>
        <taxon>Blattoidea</taxon>
        <taxon>Blattidae</taxon>
        <taxon>Blattinae</taxon>
        <taxon>Periplaneta</taxon>
    </lineage>
</organism>
<evidence type="ECO:0000313" key="3">
    <source>
        <dbReference type="Proteomes" id="UP001148838"/>
    </source>
</evidence>
<comment type="caution">
    <text evidence="2">The sequence shown here is derived from an EMBL/GenBank/DDBJ whole genome shotgun (WGS) entry which is preliminary data.</text>
</comment>
<feature type="compositionally biased region" description="Acidic residues" evidence="1">
    <location>
        <begin position="340"/>
        <end position="349"/>
    </location>
</feature>
<sequence length="349" mass="39698">MEESPSFINSILQTYSPSVGTRDNGNSPSIERICTKSDTGLQPFTLGNITVQFSLLLTMIDGKICNVLARSSSMKCYICGTKISQMNNLGFLQQSEDTSNFVFGLSILHAHIRFFECILHISYRLEFKKWKANVRDGSREIMKKRKKTIQDAFRNRLGLIIDTPKPGYGTTNDGNTARTFFENTKEASEITGVDYDLISRFSVILTTISCFQNISESRFNIYCRKPAELFVKLYPCYYMPPTLHKILIHGASILKSALLPIGQLSEEAMESLNKTVRRFRQDHTRKMSRITTNFDLFHRLFLASDPLISNRRELSKKKRTQLPLQVLQLLSTPEGPNSEDSGDSDSEDE</sequence>
<keyword evidence="3" id="KW-1185">Reference proteome</keyword>
<name>A0ABQ8SPE1_PERAM</name>
<protein>
    <submittedName>
        <fullName evidence="2">Uncharacterized protein</fullName>
    </submittedName>
</protein>
<reference evidence="2 3" key="1">
    <citation type="journal article" date="2022" name="Allergy">
        <title>Genome assembly and annotation of Periplaneta americana reveal a comprehensive cockroach allergen profile.</title>
        <authorList>
            <person name="Wang L."/>
            <person name="Xiong Q."/>
            <person name="Saelim N."/>
            <person name="Wang L."/>
            <person name="Nong W."/>
            <person name="Wan A.T."/>
            <person name="Shi M."/>
            <person name="Liu X."/>
            <person name="Cao Q."/>
            <person name="Hui J.H.L."/>
            <person name="Sookrung N."/>
            <person name="Leung T.F."/>
            <person name="Tungtrongchitr A."/>
            <person name="Tsui S.K.W."/>
        </authorList>
    </citation>
    <scope>NUCLEOTIDE SEQUENCE [LARGE SCALE GENOMIC DNA]</scope>
    <source>
        <strain evidence="2">PWHHKU_190912</strain>
    </source>
</reference>
<proteinExistence type="predicted"/>
<evidence type="ECO:0000256" key="1">
    <source>
        <dbReference type="SAM" id="MobiDB-lite"/>
    </source>
</evidence>
<dbReference type="Proteomes" id="UP001148838">
    <property type="component" value="Unassembled WGS sequence"/>
</dbReference>
<accession>A0ABQ8SPE1</accession>
<dbReference type="EMBL" id="JAJSOF020000023">
    <property type="protein sequence ID" value="KAJ4436046.1"/>
    <property type="molecule type" value="Genomic_DNA"/>
</dbReference>
<gene>
    <name evidence="2" type="ORF">ANN_18673</name>
</gene>